<dbReference type="InterPro" id="IPR036291">
    <property type="entry name" value="NAD(P)-bd_dom_sf"/>
</dbReference>
<reference evidence="5" key="1">
    <citation type="submission" date="2019-07" db="EMBL/GenBank/DDBJ databases">
        <title>Phylogenomic Reclassification of ATCC Bacillus Strains and Various Taxa within the Genus Bacillus.</title>
        <authorList>
            <person name="Riojas M.A."/>
            <person name="Frank A.M."/>
            <person name="Fenn S.L."/>
            <person name="King S."/>
            <person name="Brower S."/>
            <person name="Hazbon M.H."/>
        </authorList>
    </citation>
    <scope>NUCLEOTIDE SEQUENCE</scope>
    <source>
        <strain evidence="5">ATCC 27142</strain>
    </source>
</reference>
<feature type="domain" description="Ketoreductase" evidence="4">
    <location>
        <begin position="2"/>
        <end position="187"/>
    </location>
</feature>
<dbReference type="InterPro" id="IPR057326">
    <property type="entry name" value="KR_dom"/>
</dbReference>
<protein>
    <submittedName>
        <fullName evidence="5">SDR family NAD(P)-dependent oxidoreductase</fullName>
    </submittedName>
</protein>
<comment type="caution">
    <text evidence="5">The sequence shown here is derived from an EMBL/GenBank/DDBJ whole genome shotgun (WGS) entry which is preliminary data.</text>
</comment>
<name>A0AAE3WIU2_BACPU</name>
<evidence type="ECO:0000256" key="2">
    <source>
        <dbReference type="ARBA" id="ARBA00023002"/>
    </source>
</evidence>
<dbReference type="PRINTS" id="PR00081">
    <property type="entry name" value="GDHRDH"/>
</dbReference>
<dbReference type="PANTHER" id="PTHR42901">
    <property type="entry name" value="ALCOHOL DEHYDROGENASE"/>
    <property type="match status" value="1"/>
</dbReference>
<dbReference type="SMART" id="SM00822">
    <property type="entry name" value="PKS_KR"/>
    <property type="match status" value="1"/>
</dbReference>
<dbReference type="SUPFAM" id="SSF51735">
    <property type="entry name" value="NAD(P)-binding Rossmann-fold domains"/>
    <property type="match status" value="1"/>
</dbReference>
<dbReference type="PANTHER" id="PTHR42901:SF1">
    <property type="entry name" value="ALCOHOL DEHYDROGENASE"/>
    <property type="match status" value="1"/>
</dbReference>
<comment type="similarity">
    <text evidence="1 3">Belongs to the short-chain dehydrogenases/reductases (SDR) family.</text>
</comment>
<evidence type="ECO:0000256" key="1">
    <source>
        <dbReference type="ARBA" id="ARBA00006484"/>
    </source>
</evidence>
<keyword evidence="2" id="KW-0560">Oxidoreductase</keyword>
<dbReference type="InterPro" id="IPR002347">
    <property type="entry name" value="SDR_fam"/>
</dbReference>
<evidence type="ECO:0000313" key="6">
    <source>
        <dbReference type="Proteomes" id="UP001182042"/>
    </source>
</evidence>
<evidence type="ECO:0000259" key="4">
    <source>
        <dbReference type="SMART" id="SM00822"/>
    </source>
</evidence>
<dbReference type="EMBL" id="VKQA01000001">
    <property type="protein sequence ID" value="MDR4250204.1"/>
    <property type="molecule type" value="Genomic_DNA"/>
</dbReference>
<evidence type="ECO:0000256" key="3">
    <source>
        <dbReference type="RuleBase" id="RU000363"/>
    </source>
</evidence>
<dbReference type="PROSITE" id="PS00061">
    <property type="entry name" value="ADH_SHORT"/>
    <property type="match status" value="1"/>
</dbReference>
<dbReference type="CDD" id="cd05233">
    <property type="entry name" value="SDR_c"/>
    <property type="match status" value="1"/>
</dbReference>
<dbReference type="AlphaFoldDB" id="A0AAE3WIU2"/>
<dbReference type="PRINTS" id="PR00080">
    <property type="entry name" value="SDRFAMILY"/>
</dbReference>
<proteinExistence type="inferred from homology"/>
<dbReference type="Gene3D" id="3.40.50.720">
    <property type="entry name" value="NAD(P)-binding Rossmann-like Domain"/>
    <property type="match status" value="1"/>
</dbReference>
<dbReference type="RefSeq" id="WP_034661389.1">
    <property type="nucleotide sequence ID" value="NZ_CP060799.1"/>
</dbReference>
<accession>A0AAE3WIU2</accession>
<gene>
    <name evidence="5" type="ORF">FO508_07550</name>
</gene>
<sequence length="250" mass="27801">MKYTVITGASSGIGYETALAFAARGKNLIIAARRLDKLEELKSTIQNLNPSLDVIIRTSDLSVKDQAYTLYNSLKEYQIETWINNAGLGETSSVIDQNLDKVETMLRVNIESLTILSTLFVREYADVEGTQLINVSSALGYVIAVGSVAYSASKYYVSAFTEGLAKELELKGAKMKAKVLAPAMTETEFAIHANDIKEFDYKANLPMYHTAKQMAGFMMEVYDKDEVVGVVDENYEFKLRKPIFPILESL</sequence>
<dbReference type="Pfam" id="PF00106">
    <property type="entry name" value="adh_short"/>
    <property type="match status" value="1"/>
</dbReference>
<organism evidence="5 6">
    <name type="scientific">Bacillus pumilus</name>
    <name type="common">Bacillus mesentericus</name>
    <dbReference type="NCBI Taxonomy" id="1408"/>
    <lineage>
        <taxon>Bacteria</taxon>
        <taxon>Bacillati</taxon>
        <taxon>Bacillota</taxon>
        <taxon>Bacilli</taxon>
        <taxon>Bacillales</taxon>
        <taxon>Bacillaceae</taxon>
        <taxon>Bacillus</taxon>
    </lineage>
</organism>
<dbReference type="Proteomes" id="UP001182042">
    <property type="component" value="Unassembled WGS sequence"/>
</dbReference>
<evidence type="ECO:0000313" key="5">
    <source>
        <dbReference type="EMBL" id="MDR4250204.1"/>
    </source>
</evidence>
<dbReference type="InterPro" id="IPR020904">
    <property type="entry name" value="Sc_DH/Rdtase_CS"/>
</dbReference>
<dbReference type="GO" id="GO:0016491">
    <property type="term" value="F:oxidoreductase activity"/>
    <property type="evidence" value="ECO:0007669"/>
    <property type="project" value="UniProtKB-KW"/>
</dbReference>